<dbReference type="AlphaFoldDB" id="A0A9X1QK43"/>
<evidence type="ECO:0000256" key="1">
    <source>
        <dbReference type="SAM" id="SignalP"/>
    </source>
</evidence>
<organism evidence="3 4">
    <name type="scientific">Sphingomonas cremea</name>
    <dbReference type="NCBI Taxonomy" id="2904799"/>
    <lineage>
        <taxon>Bacteria</taxon>
        <taxon>Pseudomonadati</taxon>
        <taxon>Pseudomonadota</taxon>
        <taxon>Alphaproteobacteria</taxon>
        <taxon>Sphingomonadales</taxon>
        <taxon>Sphingomonadaceae</taxon>
        <taxon>Sphingomonas</taxon>
    </lineage>
</organism>
<proteinExistence type="predicted"/>
<keyword evidence="1" id="KW-0732">Signal</keyword>
<name>A0A9X1QK43_9SPHN</name>
<dbReference type="PANTHER" id="PTHR36919">
    <property type="entry name" value="BLR1215 PROTEIN"/>
    <property type="match status" value="1"/>
</dbReference>
<protein>
    <submittedName>
        <fullName evidence="3">DUF2147 domain-containing protein</fullName>
    </submittedName>
</protein>
<dbReference type="EMBL" id="JAKFGM010000002">
    <property type="protein sequence ID" value="MCF2515071.1"/>
    <property type="molecule type" value="Genomic_DNA"/>
</dbReference>
<keyword evidence="4" id="KW-1185">Reference proteome</keyword>
<dbReference type="RefSeq" id="WP_235067577.1">
    <property type="nucleotide sequence ID" value="NZ_JAKFGM010000002.1"/>
</dbReference>
<dbReference type="Proteomes" id="UP001139410">
    <property type="component" value="Unassembled WGS sequence"/>
</dbReference>
<dbReference type="InterPro" id="IPR019223">
    <property type="entry name" value="DUF2147"/>
</dbReference>
<feature type="signal peptide" evidence="1">
    <location>
        <begin position="1"/>
        <end position="22"/>
    </location>
</feature>
<dbReference type="Pfam" id="PF09917">
    <property type="entry name" value="DUF2147"/>
    <property type="match status" value="1"/>
</dbReference>
<reference evidence="3" key="1">
    <citation type="submission" date="2022-01" db="EMBL/GenBank/DDBJ databases">
        <authorList>
            <person name="Jo J.-H."/>
            <person name="Im W.-T."/>
        </authorList>
    </citation>
    <scope>NUCLEOTIDE SEQUENCE</scope>
    <source>
        <strain evidence="3">G124</strain>
    </source>
</reference>
<feature type="domain" description="DUF2147" evidence="2">
    <location>
        <begin position="25"/>
        <end position="129"/>
    </location>
</feature>
<sequence>MRKFFITIAAIVLASAPASAQAIEGKWTNPKRTVVVQVARCGTAYCGTVVQASEKAKAKARKGGTANLVGTQILTGLKPIGDGRFRGRAFVPKRNAHATATVRQLGDDSMQVQGCILGGLLCDNERWTRVPS</sequence>
<dbReference type="Gene3D" id="2.40.128.520">
    <property type="match status" value="1"/>
</dbReference>
<comment type="caution">
    <text evidence="3">The sequence shown here is derived from an EMBL/GenBank/DDBJ whole genome shotgun (WGS) entry which is preliminary data.</text>
</comment>
<evidence type="ECO:0000313" key="4">
    <source>
        <dbReference type="Proteomes" id="UP001139410"/>
    </source>
</evidence>
<dbReference type="PANTHER" id="PTHR36919:SF2">
    <property type="entry name" value="BLL6627 PROTEIN"/>
    <property type="match status" value="1"/>
</dbReference>
<feature type="chain" id="PRO_5040769983" evidence="1">
    <location>
        <begin position="23"/>
        <end position="132"/>
    </location>
</feature>
<evidence type="ECO:0000313" key="3">
    <source>
        <dbReference type="EMBL" id="MCF2515071.1"/>
    </source>
</evidence>
<evidence type="ECO:0000259" key="2">
    <source>
        <dbReference type="Pfam" id="PF09917"/>
    </source>
</evidence>
<accession>A0A9X1QK43</accession>
<gene>
    <name evidence="3" type="ORF">LVY65_08355</name>
</gene>